<accession>A0A0E3V007</accession>
<dbReference type="RefSeq" id="WP_046329760.1">
    <property type="nucleotide sequence ID" value="NZ_CP007501.1"/>
</dbReference>
<dbReference type="InterPro" id="IPR005495">
    <property type="entry name" value="LptG/LptF_permease"/>
</dbReference>
<dbReference type="EMBL" id="CP007501">
    <property type="protein sequence ID" value="AKD24869.1"/>
    <property type="molecule type" value="Genomic_DNA"/>
</dbReference>
<dbReference type="NCBIfam" id="TIGR04407">
    <property type="entry name" value="LptF_YjgP"/>
    <property type="match status" value="1"/>
</dbReference>
<feature type="transmembrane region" description="Helical" evidence="9">
    <location>
        <begin position="269"/>
        <end position="292"/>
    </location>
</feature>
<evidence type="ECO:0000256" key="2">
    <source>
        <dbReference type="ARBA" id="ARBA00014213"/>
    </source>
</evidence>
<dbReference type="GO" id="GO:0015920">
    <property type="term" value="P:lipopolysaccharide transport"/>
    <property type="evidence" value="ECO:0007669"/>
    <property type="project" value="TreeGrafter"/>
</dbReference>
<dbReference type="KEGG" id="pdq:CL55_00005360"/>
<dbReference type="STRING" id="1835254.CL55_00005360"/>
<dbReference type="HOGENOM" id="CLU_028799_0_0_4"/>
<dbReference type="PATRIC" id="fig|576611.7.peg.541"/>
<dbReference type="PANTHER" id="PTHR33529">
    <property type="entry name" value="SLR0882 PROTEIN-RELATED"/>
    <property type="match status" value="1"/>
</dbReference>
<dbReference type="AlphaFoldDB" id="A0A0E3V007"/>
<sequence>MIFHQALRRELSFTTGGVFLVLVTIMITTLVIRILGFAANGAVNPEDALVLIALATLGYMAVLLTVSLFVAVLMVLVRWYKDSEMIVWFASGLSIASLIRPILRFAAPLIVIIALLALFVWPWANRESTIISQRFQQRSDVSMVAAGQFRESAKAERVFFIEELDVDKSEVKNIFAAETKNGRLSVAVASTGFIENAERGGKSIVLNNGRRYEGVPTQPDFRILEFAQYSTHIQNKSTLDPAPRDREKSVSELLNDPNVAAVNPNHAELLWRIGLPLMALGLVLIAIPLAYVNPRLGNYTAMFYAVLIYLIYSNLLNLTQNFVSQGKVNVFVAAWPIHALAFGIAFLLIRNRINPSLKWWRRQLPAFLANR</sequence>
<evidence type="ECO:0000256" key="5">
    <source>
        <dbReference type="ARBA" id="ARBA00022519"/>
    </source>
</evidence>
<dbReference type="GO" id="GO:0043190">
    <property type="term" value="C:ATP-binding cassette (ABC) transporter complex"/>
    <property type="evidence" value="ECO:0007669"/>
    <property type="project" value="InterPro"/>
</dbReference>
<keyword evidence="5" id="KW-0997">Cell inner membrane</keyword>
<dbReference type="Pfam" id="PF03739">
    <property type="entry name" value="LptF_LptG"/>
    <property type="match status" value="1"/>
</dbReference>
<dbReference type="PANTHER" id="PTHR33529:SF7">
    <property type="entry name" value="LIPOPOLYSACCHARIDE EXPORT SYSTEM PERMEASE PROTEIN LPTF"/>
    <property type="match status" value="1"/>
</dbReference>
<evidence type="ECO:0000256" key="8">
    <source>
        <dbReference type="ARBA" id="ARBA00023136"/>
    </source>
</evidence>
<feature type="transmembrane region" description="Helical" evidence="9">
    <location>
        <begin position="299"/>
        <end position="316"/>
    </location>
</feature>
<evidence type="ECO:0000256" key="1">
    <source>
        <dbReference type="ARBA" id="ARBA00004429"/>
    </source>
</evidence>
<keyword evidence="3" id="KW-0813">Transport</keyword>
<gene>
    <name evidence="10" type="ORF">CL55_00005360</name>
</gene>
<protein>
    <recommendedName>
        <fullName evidence="2">Lipopolysaccharide export system permease protein LptF</fullName>
    </recommendedName>
</protein>
<feature type="transmembrane region" description="Helical" evidence="9">
    <location>
        <begin position="328"/>
        <end position="349"/>
    </location>
</feature>
<evidence type="ECO:0000256" key="6">
    <source>
        <dbReference type="ARBA" id="ARBA00022692"/>
    </source>
</evidence>
<keyword evidence="6 9" id="KW-0812">Transmembrane</keyword>
<comment type="subcellular location">
    <subcellularLocation>
        <location evidence="1">Cell inner membrane</location>
        <topology evidence="1">Multi-pass membrane protein</topology>
    </subcellularLocation>
</comment>
<dbReference type="OrthoDB" id="9778062at2"/>
<evidence type="ECO:0000256" key="7">
    <source>
        <dbReference type="ARBA" id="ARBA00022989"/>
    </source>
</evidence>
<keyword evidence="8 9" id="KW-0472">Membrane</keyword>
<organism evidence="10 11">
    <name type="scientific">Polynucleobacter duraquae</name>
    <dbReference type="NCBI Taxonomy" id="1835254"/>
    <lineage>
        <taxon>Bacteria</taxon>
        <taxon>Pseudomonadati</taxon>
        <taxon>Pseudomonadota</taxon>
        <taxon>Betaproteobacteria</taxon>
        <taxon>Burkholderiales</taxon>
        <taxon>Burkholderiaceae</taxon>
        <taxon>Polynucleobacter</taxon>
    </lineage>
</organism>
<evidence type="ECO:0000256" key="3">
    <source>
        <dbReference type="ARBA" id="ARBA00022448"/>
    </source>
</evidence>
<feature type="transmembrane region" description="Helical" evidence="9">
    <location>
        <begin position="12"/>
        <end position="36"/>
    </location>
</feature>
<evidence type="ECO:0000256" key="4">
    <source>
        <dbReference type="ARBA" id="ARBA00022475"/>
    </source>
</evidence>
<evidence type="ECO:0000313" key="11">
    <source>
        <dbReference type="Proteomes" id="UP000061135"/>
    </source>
</evidence>
<feature type="transmembrane region" description="Helical" evidence="9">
    <location>
        <begin position="48"/>
        <end position="80"/>
    </location>
</feature>
<keyword evidence="7 9" id="KW-1133">Transmembrane helix</keyword>
<evidence type="ECO:0000313" key="10">
    <source>
        <dbReference type="EMBL" id="AKD24869.1"/>
    </source>
</evidence>
<dbReference type="GO" id="GO:0055085">
    <property type="term" value="P:transmembrane transport"/>
    <property type="evidence" value="ECO:0007669"/>
    <property type="project" value="InterPro"/>
</dbReference>
<name>A0A0E3V007_9BURK</name>
<proteinExistence type="predicted"/>
<dbReference type="Proteomes" id="UP000061135">
    <property type="component" value="Chromosome"/>
</dbReference>
<reference evidence="10 11" key="1">
    <citation type="submission" date="2014-03" db="EMBL/GenBank/DDBJ databases">
        <title>Genome of Polynucleobacter strain MWH-MoK4.</title>
        <authorList>
            <person name="Hahn M.W."/>
        </authorList>
    </citation>
    <scope>NUCLEOTIDE SEQUENCE [LARGE SCALE GENOMIC DNA]</scope>
    <source>
        <strain evidence="10 11">MWH-MoK4</strain>
    </source>
</reference>
<feature type="transmembrane region" description="Helical" evidence="9">
    <location>
        <begin position="101"/>
        <end position="124"/>
    </location>
</feature>
<keyword evidence="11" id="KW-1185">Reference proteome</keyword>
<evidence type="ECO:0000256" key="9">
    <source>
        <dbReference type="SAM" id="Phobius"/>
    </source>
</evidence>
<dbReference type="InterPro" id="IPR030922">
    <property type="entry name" value="LptF"/>
</dbReference>
<keyword evidence="4" id="KW-1003">Cell membrane</keyword>